<feature type="signal peptide" evidence="1">
    <location>
        <begin position="1"/>
        <end position="18"/>
    </location>
</feature>
<protein>
    <recommendedName>
        <fullName evidence="4">Secreted protein</fullName>
    </recommendedName>
</protein>
<dbReference type="Proteomes" id="UP000054047">
    <property type="component" value="Unassembled WGS sequence"/>
</dbReference>
<evidence type="ECO:0008006" key="4">
    <source>
        <dbReference type="Google" id="ProtNLM"/>
    </source>
</evidence>
<name>A0A0C2F5L4_9BILA</name>
<dbReference type="AlphaFoldDB" id="A0A0C2F5L4"/>
<feature type="chain" id="PRO_5002165125" description="Secreted protein" evidence="1">
    <location>
        <begin position="19"/>
        <end position="66"/>
    </location>
</feature>
<evidence type="ECO:0000313" key="3">
    <source>
        <dbReference type="Proteomes" id="UP000054047"/>
    </source>
</evidence>
<evidence type="ECO:0000313" key="2">
    <source>
        <dbReference type="EMBL" id="KIH42279.1"/>
    </source>
</evidence>
<keyword evidence="3" id="KW-1185">Reference proteome</keyword>
<organism evidence="2 3">
    <name type="scientific">Ancylostoma duodenale</name>
    <dbReference type="NCBI Taxonomy" id="51022"/>
    <lineage>
        <taxon>Eukaryota</taxon>
        <taxon>Metazoa</taxon>
        <taxon>Ecdysozoa</taxon>
        <taxon>Nematoda</taxon>
        <taxon>Chromadorea</taxon>
        <taxon>Rhabditida</taxon>
        <taxon>Rhabditina</taxon>
        <taxon>Rhabditomorpha</taxon>
        <taxon>Strongyloidea</taxon>
        <taxon>Ancylostomatidae</taxon>
        <taxon>Ancylostomatinae</taxon>
        <taxon>Ancylostoma</taxon>
    </lineage>
</organism>
<keyword evidence="1" id="KW-0732">Signal</keyword>
<evidence type="ECO:0000256" key="1">
    <source>
        <dbReference type="SAM" id="SignalP"/>
    </source>
</evidence>
<gene>
    <name evidence="2" type="ORF">ANCDUO_27738</name>
</gene>
<proteinExistence type="predicted"/>
<reference evidence="2 3" key="1">
    <citation type="submission" date="2013-12" db="EMBL/GenBank/DDBJ databases">
        <title>Draft genome of the parsitic nematode Ancylostoma duodenale.</title>
        <authorList>
            <person name="Mitreva M."/>
        </authorList>
    </citation>
    <scope>NUCLEOTIDE SEQUENCE [LARGE SCALE GENOMIC DNA]</scope>
    <source>
        <strain evidence="2 3">Zhejiang</strain>
    </source>
</reference>
<accession>A0A0C2F5L4</accession>
<sequence length="66" mass="7275">MAGICVLLALVLYRSMISKQLTTTTNAMQNVVLVRQCAPTVVNRTHETVQHVTVQLDMVELYAISG</sequence>
<dbReference type="EMBL" id="KN795942">
    <property type="protein sequence ID" value="KIH42279.1"/>
    <property type="molecule type" value="Genomic_DNA"/>
</dbReference>